<dbReference type="EMBL" id="HBHW01007284">
    <property type="protein sequence ID" value="CAE0037577.1"/>
    <property type="molecule type" value="Transcribed_RNA"/>
</dbReference>
<feature type="chain" id="PRO_5030707489" evidence="1">
    <location>
        <begin position="24"/>
        <end position="391"/>
    </location>
</feature>
<organism evidence="2">
    <name type="scientific">Rhodosorus marinus</name>
    <dbReference type="NCBI Taxonomy" id="101924"/>
    <lineage>
        <taxon>Eukaryota</taxon>
        <taxon>Rhodophyta</taxon>
        <taxon>Stylonematophyceae</taxon>
        <taxon>Stylonematales</taxon>
        <taxon>Stylonemataceae</taxon>
        <taxon>Rhodosorus</taxon>
    </lineage>
</organism>
<protein>
    <submittedName>
        <fullName evidence="2">Uncharacterized protein</fullName>
    </submittedName>
</protein>
<proteinExistence type="predicted"/>
<dbReference type="PROSITE" id="PS51257">
    <property type="entry name" value="PROKAR_LIPOPROTEIN"/>
    <property type="match status" value="1"/>
</dbReference>
<accession>A0A7S2ZED7</accession>
<name>A0A7S2ZED7_9RHOD</name>
<dbReference type="AlphaFoldDB" id="A0A7S2ZED7"/>
<gene>
    <name evidence="2" type="ORF">RMAR00112_LOCUS5528</name>
</gene>
<feature type="signal peptide" evidence="1">
    <location>
        <begin position="1"/>
        <end position="23"/>
    </location>
</feature>
<reference evidence="2" key="1">
    <citation type="submission" date="2021-01" db="EMBL/GenBank/DDBJ databases">
        <authorList>
            <person name="Corre E."/>
            <person name="Pelletier E."/>
            <person name="Niang G."/>
            <person name="Scheremetjew M."/>
            <person name="Finn R."/>
            <person name="Kale V."/>
            <person name="Holt S."/>
            <person name="Cochrane G."/>
            <person name="Meng A."/>
            <person name="Brown T."/>
            <person name="Cohen L."/>
        </authorList>
    </citation>
    <scope>NUCLEOTIDE SEQUENCE</scope>
    <source>
        <strain evidence="2">CCMP 769</strain>
    </source>
</reference>
<evidence type="ECO:0000313" key="2">
    <source>
        <dbReference type="EMBL" id="CAE0037577.1"/>
    </source>
</evidence>
<keyword evidence="1" id="KW-0732">Signal</keyword>
<sequence>MRGRFGKIVWILVILVGCRPGSSRWDEVVNFHLIDLKSLLGFVSDSVPAVSSDDCATSLQVQLSGRDDIYIDPAAIGVEPACKENPENHRKLLRFDALCEDLKKNLDSYCGMMECEQLRNYVRFNKPFANINSRFFVLSESNYTHGRSLSVFYIEDTPPGNCEGFLKTIQGGELPRPTNLTKSRTLLSGDLMVVKVMKEDTSDRECLYVAEDRRRNDRYTVSHRVRIEDSEKGEVFGTELKFREMWAAKLGLWEDTIVAEITEDANARKTFLELRVRRVSYQKAHMIATTVTRSDIIVYMFSSFVPRYPERVFRSGVKSSTVVCSKFQPRWHSLVSSGRWRNPVGCVRRMEEGRKLRSDASGDPRSSRGVDCRGRHRTYLIKTETKENGRI</sequence>
<evidence type="ECO:0000256" key="1">
    <source>
        <dbReference type="SAM" id="SignalP"/>
    </source>
</evidence>